<dbReference type="CDD" id="cd01650">
    <property type="entry name" value="RT_nLTR_like"/>
    <property type="match status" value="1"/>
</dbReference>
<dbReference type="PROSITE" id="PS50878">
    <property type="entry name" value="RT_POL"/>
    <property type="match status" value="1"/>
</dbReference>
<feature type="coiled-coil region" evidence="1">
    <location>
        <begin position="173"/>
        <end position="200"/>
    </location>
</feature>
<keyword evidence="5" id="KW-1185">Reference proteome</keyword>
<keyword evidence="1" id="KW-0175">Coiled coil</keyword>
<evidence type="ECO:0000313" key="5">
    <source>
        <dbReference type="Proteomes" id="UP000007303"/>
    </source>
</evidence>
<feature type="domain" description="Reverse transcriptase" evidence="3">
    <location>
        <begin position="348"/>
        <end position="611"/>
    </location>
</feature>
<feature type="region of interest" description="Disordered" evidence="2">
    <location>
        <begin position="97"/>
        <end position="116"/>
    </location>
</feature>
<dbReference type="InterPro" id="IPR000477">
    <property type="entry name" value="RT_dom"/>
</dbReference>
<reference evidence="5" key="1">
    <citation type="journal article" date="2004" name="Nature">
        <title>Genome duplication in the teleost fish Tetraodon nigroviridis reveals the early vertebrate proto-karyotype.</title>
        <authorList>
            <person name="Jaillon O."/>
            <person name="Aury J.-M."/>
            <person name="Brunet F."/>
            <person name="Petit J.-L."/>
            <person name="Stange-Thomann N."/>
            <person name="Mauceli E."/>
            <person name="Bouneau L."/>
            <person name="Fischer C."/>
            <person name="Ozouf-Costaz C."/>
            <person name="Bernot A."/>
            <person name="Nicaud S."/>
            <person name="Jaffe D."/>
            <person name="Fisher S."/>
            <person name="Lutfalla G."/>
            <person name="Dossat C."/>
            <person name="Segurens B."/>
            <person name="Dasilva C."/>
            <person name="Salanoubat M."/>
            <person name="Levy M."/>
            <person name="Boudet N."/>
            <person name="Castellano S."/>
            <person name="Anthouard V."/>
            <person name="Jubin C."/>
            <person name="Castelli V."/>
            <person name="Katinka M."/>
            <person name="Vacherie B."/>
            <person name="Biemont C."/>
            <person name="Skalli Z."/>
            <person name="Cattolico L."/>
            <person name="Poulain J."/>
            <person name="De Berardinis V."/>
            <person name="Cruaud C."/>
            <person name="Duprat S."/>
            <person name="Brottier P."/>
            <person name="Coutanceau J.-P."/>
            <person name="Gouzy J."/>
            <person name="Parra G."/>
            <person name="Lardier G."/>
            <person name="Chapple C."/>
            <person name="McKernan K.J."/>
            <person name="McEwan P."/>
            <person name="Bosak S."/>
            <person name="Kellis M."/>
            <person name="Volff J.-N."/>
            <person name="Guigo R."/>
            <person name="Zody M.C."/>
            <person name="Mesirov J."/>
            <person name="Lindblad-Toh K."/>
            <person name="Birren B."/>
            <person name="Nusbaum C."/>
            <person name="Kahn D."/>
            <person name="Robinson-Rechavi M."/>
            <person name="Laudet V."/>
            <person name="Schachter V."/>
            <person name="Quetier F."/>
            <person name="Saurin W."/>
            <person name="Scarpelli C."/>
            <person name="Wincker P."/>
            <person name="Lander E.S."/>
            <person name="Weissenbach J."/>
            <person name="Roest Crollius H."/>
        </authorList>
    </citation>
    <scope>NUCLEOTIDE SEQUENCE [LARGE SCALE GENOMIC DNA]</scope>
</reference>
<proteinExistence type="predicted"/>
<evidence type="ECO:0000259" key="3">
    <source>
        <dbReference type="PROSITE" id="PS50878"/>
    </source>
</evidence>
<dbReference type="Proteomes" id="UP000007303">
    <property type="component" value="Unassembled WGS sequence"/>
</dbReference>
<evidence type="ECO:0000256" key="2">
    <source>
        <dbReference type="SAM" id="MobiDB-lite"/>
    </source>
</evidence>
<dbReference type="InParanoid" id="H3BYI6"/>
<sequence>MATTQASVKPTAVATCVCGKICKNPRGLKIHQTKMGCLASVQPEQRARFSLSELREVPARAEPYGPQQPHSPEALGETQEERGQESPHSAQNLRAQVAQAPDNPQHHRRVKWPPASKVSEWQQLDEDLEGILESTAKGGVDRKLQTMTTLVISFATERYGTMEKRAAPEKYTKNRRAEKISQLRQELRVLKKQFKGASEDQKPGLAELRCTLRKKLLTLRRAEWHRRRAKERAKKRAAFLANPFGFTKQLLGQKRSGHLECAKEEVDSYLHDTFSDAERENSLGECRVLISPPEPACSFNTKAPTWKEIQTVVRAARNNSAPGPNGVPYLVYKRCPKLLARLWKILRVIWRRGKVAHQWRWAEGVWVPKEEKSTLIEQFRTISLLNVEGKIFFSILSHRLSDFLLKNQYIDSSVQKGGIPGVPGCLEHCGVVTQLIREAREGRGSLAVLWLDLANAYGSIPHKLVEMALARHHVPGPIKTLIMDYYDSFHLRVTSGSVTSEWHRLEKGIITGCTISVIIFALAMNMLAKSAEPECRGPITKSGIRQPPIRAFMDDLTVTTTSVPGCRWILQGLERLMTWARMRFKPGKSRSLVLKAGKVTDRFRFYLGGTQIPSVSEKPVKSLGKMFDGSLKDAASIRETNDQLGHWLTLVDKSGLPGKFKAWVYQHGILPRILWPLLVYEFPISTVEGLERRVNSCLRCWLGLPRSLSSNALYGNNNKLTLPFSSLAEEFMVTRAREVLQYRESKDPKVALAGIEVRTGRRWRAQEAVDQAESRLHHKELVGAVATGRAGLGTTPTTHLSRLKGKERRDQVQLEVRAGIEEQRASQWVGLRQQGAWTRWEEAMARKISWPELWRAEPLRIRFLIQSVYDVLPSPSNLFLWGKVESPSCPLCQGRGTLEHILSSCPKALGEGSYRWRHDQVLKAIAESIRSAMEYSKRLPLPGRGVRFVRAGEQPPPQPRAQPGLLATARDWQLRVDLGKQLKFPENIVETNLRPDIVLHSQSSKQVILLELTVPWEERMEEAYERKAGKYAELVEDCRRAGWRSRCLPIEVGGRGFAGKSLCKAFSLLGITGMRRRKAICAASEAAERASRWLWIQRDKPWTSASWTQAGN</sequence>
<accession>H3BYI6</accession>
<dbReference type="PANTHER" id="PTHR19446">
    <property type="entry name" value="REVERSE TRANSCRIPTASES"/>
    <property type="match status" value="1"/>
</dbReference>
<protein>
    <recommendedName>
        <fullName evidence="3">Reverse transcriptase domain-containing protein</fullName>
    </recommendedName>
</protein>
<dbReference type="Ensembl" id="ENSTNIT00000003946.1">
    <property type="protein sequence ID" value="ENSTNIP00000001052.1"/>
    <property type="gene ID" value="ENSTNIG00000000569.1"/>
</dbReference>
<dbReference type="STRING" id="99883.ENSTNIP00000001052"/>
<organism evidence="4 5">
    <name type="scientific">Tetraodon nigroviridis</name>
    <name type="common">Spotted green pufferfish</name>
    <name type="synonym">Chelonodon nigroviridis</name>
    <dbReference type="NCBI Taxonomy" id="99883"/>
    <lineage>
        <taxon>Eukaryota</taxon>
        <taxon>Metazoa</taxon>
        <taxon>Chordata</taxon>
        <taxon>Craniata</taxon>
        <taxon>Vertebrata</taxon>
        <taxon>Euteleostomi</taxon>
        <taxon>Actinopterygii</taxon>
        <taxon>Neopterygii</taxon>
        <taxon>Teleostei</taxon>
        <taxon>Neoteleostei</taxon>
        <taxon>Acanthomorphata</taxon>
        <taxon>Eupercaria</taxon>
        <taxon>Tetraodontiformes</taxon>
        <taxon>Tetradontoidea</taxon>
        <taxon>Tetraodontidae</taxon>
        <taxon>Tetraodon</taxon>
    </lineage>
</organism>
<dbReference type="AlphaFoldDB" id="H3BYI6"/>
<dbReference type="OMA" id="LVYKRCP"/>
<evidence type="ECO:0000313" key="4">
    <source>
        <dbReference type="Ensembl" id="ENSTNIP00000001052.1"/>
    </source>
</evidence>
<feature type="region of interest" description="Disordered" evidence="2">
    <location>
        <begin position="60"/>
        <end position="92"/>
    </location>
</feature>
<reference evidence="4" key="3">
    <citation type="submission" date="2025-09" db="UniProtKB">
        <authorList>
            <consortium name="Ensembl"/>
        </authorList>
    </citation>
    <scope>IDENTIFICATION</scope>
</reference>
<dbReference type="Pfam" id="PF00078">
    <property type="entry name" value="RVT_1"/>
    <property type="match status" value="1"/>
</dbReference>
<name>H3BYI6_TETNG</name>
<dbReference type="GeneTree" id="ENSGT00730000113263"/>
<evidence type="ECO:0000256" key="1">
    <source>
        <dbReference type="SAM" id="Coils"/>
    </source>
</evidence>
<reference evidence="4" key="2">
    <citation type="submission" date="2025-08" db="UniProtKB">
        <authorList>
            <consortium name="Ensembl"/>
        </authorList>
    </citation>
    <scope>IDENTIFICATION</scope>
</reference>
<dbReference type="HOGENOM" id="CLU_001335_2_1_1"/>